<dbReference type="Proteomes" id="UP001526426">
    <property type="component" value="Unassembled WGS sequence"/>
</dbReference>
<evidence type="ECO:0000256" key="3">
    <source>
        <dbReference type="ARBA" id="ARBA00022553"/>
    </source>
</evidence>
<keyword evidence="6" id="KW-0175">Coiled coil</keyword>
<dbReference type="Gene3D" id="3.30.565.10">
    <property type="entry name" value="Histidine kinase-like ATPase, C-terminal domain"/>
    <property type="match status" value="1"/>
</dbReference>
<dbReference type="PANTHER" id="PTHR43065:SF48">
    <property type="entry name" value="HISTIDINE KINASE"/>
    <property type="match status" value="1"/>
</dbReference>
<dbReference type="InterPro" id="IPR003594">
    <property type="entry name" value="HATPase_dom"/>
</dbReference>
<keyword evidence="7" id="KW-0472">Membrane</keyword>
<evidence type="ECO:0000259" key="8">
    <source>
        <dbReference type="PROSITE" id="PS50109"/>
    </source>
</evidence>
<dbReference type="PRINTS" id="PR00344">
    <property type="entry name" value="BCTRLSENSOR"/>
</dbReference>
<protein>
    <recommendedName>
        <fullName evidence="2">histidine kinase</fullName>
        <ecNumber evidence="2">2.7.13.3</ecNumber>
    </recommendedName>
</protein>
<feature type="coiled-coil region" evidence="6">
    <location>
        <begin position="490"/>
        <end position="524"/>
    </location>
</feature>
<keyword evidence="4" id="KW-0808">Transferase</keyword>
<gene>
    <name evidence="9" type="ORF">K4A83_07955</name>
</gene>
<dbReference type="InterPro" id="IPR004358">
    <property type="entry name" value="Sig_transdc_His_kin-like_C"/>
</dbReference>
<evidence type="ECO:0000256" key="4">
    <source>
        <dbReference type="ARBA" id="ARBA00022777"/>
    </source>
</evidence>
<evidence type="ECO:0000256" key="7">
    <source>
        <dbReference type="SAM" id="Phobius"/>
    </source>
</evidence>
<dbReference type="SMART" id="SM00387">
    <property type="entry name" value="HATPase_c"/>
    <property type="match status" value="1"/>
</dbReference>
<keyword evidence="7" id="KW-1133">Transmembrane helix</keyword>
<evidence type="ECO:0000256" key="2">
    <source>
        <dbReference type="ARBA" id="ARBA00012438"/>
    </source>
</evidence>
<dbReference type="EMBL" id="JAIHOM010000030">
    <property type="protein sequence ID" value="MCW6036205.1"/>
    <property type="molecule type" value="Genomic_DNA"/>
</dbReference>
<keyword evidence="5" id="KW-0902">Two-component regulatory system</keyword>
<feature type="transmembrane region" description="Helical" evidence="7">
    <location>
        <begin position="148"/>
        <end position="164"/>
    </location>
</feature>
<evidence type="ECO:0000256" key="5">
    <source>
        <dbReference type="ARBA" id="ARBA00023012"/>
    </source>
</evidence>
<reference evidence="9 10" key="1">
    <citation type="submission" date="2021-08" db="EMBL/GenBank/DDBJ databases">
        <title>Draft genome sequence of Spirulina subsalsa with high tolerance to salinity and hype-accumulation of phycocyanin.</title>
        <authorList>
            <person name="Pei H."/>
            <person name="Jiang L."/>
        </authorList>
    </citation>
    <scope>NUCLEOTIDE SEQUENCE [LARGE SCALE GENOMIC DNA]</scope>
    <source>
        <strain evidence="9 10">FACHB-351</strain>
    </source>
</reference>
<evidence type="ECO:0000256" key="1">
    <source>
        <dbReference type="ARBA" id="ARBA00000085"/>
    </source>
</evidence>
<keyword evidence="10" id="KW-1185">Reference proteome</keyword>
<dbReference type="PANTHER" id="PTHR43065">
    <property type="entry name" value="SENSOR HISTIDINE KINASE"/>
    <property type="match status" value="1"/>
</dbReference>
<feature type="transmembrane region" description="Helical" evidence="7">
    <location>
        <begin position="18"/>
        <end position="34"/>
    </location>
</feature>
<feature type="transmembrane region" description="Helical" evidence="7">
    <location>
        <begin position="82"/>
        <end position="101"/>
    </location>
</feature>
<accession>A0ABT3L5D6</accession>
<dbReference type="PROSITE" id="PS50109">
    <property type="entry name" value="HIS_KIN"/>
    <property type="match status" value="1"/>
</dbReference>
<keyword evidence="7" id="KW-0812">Transmembrane</keyword>
<dbReference type="InterPro" id="IPR036890">
    <property type="entry name" value="HATPase_C_sf"/>
</dbReference>
<comment type="caution">
    <text evidence="9">The sequence shown here is derived from an EMBL/GenBank/DDBJ whole genome shotgun (WGS) entry which is preliminary data.</text>
</comment>
<dbReference type="Pfam" id="PF00512">
    <property type="entry name" value="HisKA"/>
    <property type="match status" value="1"/>
</dbReference>
<dbReference type="RefSeq" id="WP_265263948.1">
    <property type="nucleotide sequence ID" value="NZ_JAIHOM010000030.1"/>
</dbReference>
<dbReference type="InterPro" id="IPR036097">
    <property type="entry name" value="HisK_dim/P_sf"/>
</dbReference>
<dbReference type="Gene3D" id="6.10.340.10">
    <property type="match status" value="1"/>
</dbReference>
<evidence type="ECO:0000313" key="9">
    <source>
        <dbReference type="EMBL" id="MCW6036205.1"/>
    </source>
</evidence>
<keyword evidence="3" id="KW-0597">Phosphoprotein</keyword>
<evidence type="ECO:0000256" key="6">
    <source>
        <dbReference type="SAM" id="Coils"/>
    </source>
</evidence>
<dbReference type="InterPro" id="IPR005467">
    <property type="entry name" value="His_kinase_dom"/>
</dbReference>
<dbReference type="SUPFAM" id="SSF47384">
    <property type="entry name" value="Homodimeric domain of signal transducing histidine kinase"/>
    <property type="match status" value="1"/>
</dbReference>
<dbReference type="InterPro" id="IPR003661">
    <property type="entry name" value="HisK_dim/P_dom"/>
</dbReference>
<proteinExistence type="predicted"/>
<feature type="domain" description="Histidine kinase" evidence="8">
    <location>
        <begin position="543"/>
        <end position="845"/>
    </location>
</feature>
<feature type="transmembrane region" description="Helical" evidence="7">
    <location>
        <begin position="185"/>
        <end position="206"/>
    </location>
</feature>
<dbReference type="SUPFAM" id="SSF55874">
    <property type="entry name" value="ATPase domain of HSP90 chaperone/DNA topoisomerase II/histidine kinase"/>
    <property type="match status" value="1"/>
</dbReference>
<organism evidence="9 10">
    <name type="scientific">Spirulina subsalsa FACHB-351</name>
    <dbReference type="NCBI Taxonomy" id="234711"/>
    <lineage>
        <taxon>Bacteria</taxon>
        <taxon>Bacillati</taxon>
        <taxon>Cyanobacteriota</taxon>
        <taxon>Cyanophyceae</taxon>
        <taxon>Spirulinales</taxon>
        <taxon>Spirulinaceae</taxon>
        <taxon>Spirulina</taxon>
    </lineage>
</organism>
<dbReference type="EC" id="2.7.13.3" evidence="2"/>
<dbReference type="Gene3D" id="1.10.287.130">
    <property type="match status" value="1"/>
</dbReference>
<dbReference type="Pfam" id="PF02518">
    <property type="entry name" value="HATPase_c"/>
    <property type="match status" value="1"/>
</dbReference>
<evidence type="ECO:0000313" key="10">
    <source>
        <dbReference type="Proteomes" id="UP001526426"/>
    </source>
</evidence>
<dbReference type="CDD" id="cd00082">
    <property type="entry name" value="HisKA"/>
    <property type="match status" value="1"/>
</dbReference>
<keyword evidence="4" id="KW-0418">Kinase</keyword>
<sequence>MNNKTFRPSFKSIFPKPYLLPILFLLTLAAYLGNDLLKINLFLSIDFLFGSVAVWLIIWLFGLPIGGVVGFLVSLKTWVAWGHPYAVIIFTLETVIVGYFWQRNKQNLLTLTGLYWLLIGMPLVWLFYRIVMGLGTISALMILFKQPLNGIFNALVAIFIINAIEALDKKKIVSSGRYDLSFQNVLFNLLFAFVVVPALLLITWTADNTYQSMQENVQDRIDTQKVVISNLIFDWYETKSEILGVVLNNAENGASSDLTSPYYADFKAIEVVNNGEGALNCATLPNIRFNPDTLELFIKVAHQGSAANSCVVGIVDQETLGEQLNSVLASDVIQFILRKPTGEVIASYPEDETLVALDEGEIISLESGLSQWLTKQQLPIMARNAQSFYFKRMQIREDIPWTLFTFVPARSYIDGLQYQYLVSLGVLLGIFAIALLMSALVSRTLVKPLSHLATETSNLPDKLASNQGFSLPQSPVVEIASLGTNFQDMADKLAQQFQDLRQVNQQLGEQKEELSITLTNLQNTQAQLVQSEKMAALGQLVAGIAHEINTPLGAIRSSIENIDDFLKTHLLDIPQFFQNLSPDHQKQFLQLLEQTTQQPLAITSKEKRQIRRKLMAQLDEHNIPNSDSISDTLVDIGIYENIDPFIEMLKDPQQDHLLQMSYQFSSLQRSTQTIVTATERAAKIVFALKTYARHDYKGELLKANIIDGLDTVLTLYHNQLKHGVEVVQKYEQVPEILCYPDELNQVWTNLIHNALQAMGYKGILTLEVGVRDRHIQVNITDNGQGIPPEIQEKIFQPFFTTKSSGEGSGLGLDIVKKIIDKHQGMIKVTSVPGNTTFQVMIPLEPGE</sequence>
<comment type="catalytic activity">
    <reaction evidence="1">
        <text>ATP + protein L-histidine = ADP + protein N-phospho-L-histidine.</text>
        <dbReference type="EC" id="2.7.13.3"/>
    </reaction>
</comment>
<feature type="transmembrane region" description="Helical" evidence="7">
    <location>
        <begin position="420"/>
        <end position="441"/>
    </location>
</feature>
<name>A0ABT3L5D6_9CYAN</name>